<proteinExistence type="predicted"/>
<accession>A0A3S1CQP9</accession>
<dbReference type="Gene3D" id="3.10.350.10">
    <property type="entry name" value="LysM domain"/>
    <property type="match status" value="1"/>
</dbReference>
<comment type="caution">
    <text evidence="2">The sequence shown here is derived from an EMBL/GenBank/DDBJ whole genome shotgun (WGS) entry which is preliminary data.</text>
</comment>
<evidence type="ECO:0000313" key="3">
    <source>
        <dbReference type="Proteomes" id="UP000271624"/>
    </source>
</evidence>
<evidence type="ECO:0000259" key="1">
    <source>
        <dbReference type="PROSITE" id="PS51782"/>
    </source>
</evidence>
<dbReference type="RefSeq" id="WP_233787239.1">
    <property type="nucleotide sequence ID" value="NZ_RSCL01000006.1"/>
</dbReference>
<dbReference type="InterPro" id="IPR036779">
    <property type="entry name" value="LysM_dom_sf"/>
</dbReference>
<dbReference type="Proteomes" id="UP000271624">
    <property type="component" value="Unassembled WGS sequence"/>
</dbReference>
<dbReference type="PROSITE" id="PS51782">
    <property type="entry name" value="LYSM"/>
    <property type="match status" value="1"/>
</dbReference>
<sequence length="303" mass="33446">MLLHKYFFTFRSIALIVKTLLIAFMQSAGAVVIAQNASFCQFGSLYTFKSGDTLFRIAQSNLGNGNRWREIRKLDGSMFTDAEVALLKPDQQICIPGYTSKTEFNLNQAPAVGKGNFNQMLEALGAFESGFPSGNPNQYKAENSLGFIGKYQFGEPLLIDLGYYQATTFFGTGADKNYWQGSWTGKNGINSKEQFQNSPQVQEIAIREAFNLNWQRVNKKLAAKGQSINDYLGKQKTFTDRGTSKTITISLSGILAGAHLRGSGGVANLLLNNQVSYDQFGTSILRYMDAYGGYYVTPVDFSG</sequence>
<reference evidence="2" key="2">
    <citation type="journal article" date="2019" name="Genome Biol. Evol.">
        <title>Day and night: Metabolic profiles and evolutionary relationships of six axenic non-marine cyanobacteria.</title>
        <authorList>
            <person name="Will S.E."/>
            <person name="Henke P."/>
            <person name="Boedeker C."/>
            <person name="Huang S."/>
            <person name="Brinkmann H."/>
            <person name="Rohde M."/>
            <person name="Jarek M."/>
            <person name="Friedl T."/>
            <person name="Seufert S."/>
            <person name="Schumacher M."/>
            <person name="Overmann J."/>
            <person name="Neumann-Schaal M."/>
            <person name="Petersen J."/>
        </authorList>
    </citation>
    <scope>NUCLEOTIDE SEQUENCE [LARGE SCALE GENOMIC DNA]</scope>
    <source>
        <strain evidence="2">PCC 7102</strain>
    </source>
</reference>
<keyword evidence="3" id="KW-1185">Reference proteome</keyword>
<gene>
    <name evidence="2" type="ORF">DSM106972_028950</name>
</gene>
<feature type="domain" description="LysM" evidence="1">
    <location>
        <begin position="44"/>
        <end position="95"/>
    </location>
</feature>
<organism evidence="2 3">
    <name type="scientific">Dulcicalothrix desertica PCC 7102</name>
    <dbReference type="NCBI Taxonomy" id="232991"/>
    <lineage>
        <taxon>Bacteria</taxon>
        <taxon>Bacillati</taxon>
        <taxon>Cyanobacteriota</taxon>
        <taxon>Cyanophyceae</taxon>
        <taxon>Nostocales</taxon>
        <taxon>Calotrichaceae</taxon>
        <taxon>Dulcicalothrix</taxon>
    </lineage>
</organism>
<dbReference type="Pfam" id="PF01476">
    <property type="entry name" value="LysM"/>
    <property type="match status" value="1"/>
</dbReference>
<protein>
    <recommendedName>
        <fullName evidence="1">LysM domain-containing protein</fullName>
    </recommendedName>
</protein>
<dbReference type="AlphaFoldDB" id="A0A3S1CQP9"/>
<evidence type="ECO:0000313" key="2">
    <source>
        <dbReference type="EMBL" id="RUT06638.1"/>
    </source>
</evidence>
<dbReference type="InterPro" id="IPR018392">
    <property type="entry name" value="LysM"/>
</dbReference>
<dbReference type="EMBL" id="RSCL01000006">
    <property type="protein sequence ID" value="RUT06638.1"/>
    <property type="molecule type" value="Genomic_DNA"/>
</dbReference>
<reference evidence="2" key="1">
    <citation type="submission" date="2018-12" db="EMBL/GenBank/DDBJ databases">
        <authorList>
            <person name="Will S."/>
            <person name="Neumann-Schaal M."/>
            <person name="Henke P."/>
        </authorList>
    </citation>
    <scope>NUCLEOTIDE SEQUENCE</scope>
    <source>
        <strain evidence="2">PCC 7102</strain>
    </source>
</reference>
<name>A0A3S1CQP9_9CYAN</name>